<feature type="transmembrane region" description="Helical" evidence="1">
    <location>
        <begin position="14"/>
        <end position="36"/>
    </location>
</feature>
<keyword evidence="1" id="KW-0812">Transmembrane</keyword>
<evidence type="ECO:0000256" key="1">
    <source>
        <dbReference type="SAM" id="Phobius"/>
    </source>
</evidence>
<name>A0A101LVK7_PICGL</name>
<accession>A0A101LVK7</accession>
<keyword evidence="1" id="KW-0472">Membrane</keyword>
<reference evidence="2" key="1">
    <citation type="journal article" date="2015" name="Genome Biol. Evol.">
        <title>Organellar Genomes of White Spruce (Picea glauca): Assembly and Annotation.</title>
        <authorList>
            <person name="Jackman S.D."/>
            <person name="Warren R.L."/>
            <person name="Gibb E.A."/>
            <person name="Vandervalk B.P."/>
            <person name="Mohamadi H."/>
            <person name="Chu J."/>
            <person name="Raymond A."/>
            <person name="Pleasance S."/>
            <person name="Coope R."/>
            <person name="Wildung M.R."/>
            <person name="Ritland C.E."/>
            <person name="Bousquet J."/>
            <person name="Jones S.J."/>
            <person name="Bohlmann J."/>
            <person name="Birol I."/>
        </authorList>
    </citation>
    <scope>NUCLEOTIDE SEQUENCE [LARGE SCALE GENOMIC DNA]</scope>
    <source>
        <tissue evidence="2">Flushing bud</tissue>
    </source>
</reference>
<comment type="caution">
    <text evidence="2">The sequence shown here is derived from an EMBL/GenBank/DDBJ whole genome shotgun (WGS) entry which is preliminary data.</text>
</comment>
<organism evidence="2">
    <name type="scientific">Picea glauca</name>
    <name type="common">White spruce</name>
    <name type="synonym">Pinus glauca</name>
    <dbReference type="NCBI Taxonomy" id="3330"/>
    <lineage>
        <taxon>Eukaryota</taxon>
        <taxon>Viridiplantae</taxon>
        <taxon>Streptophyta</taxon>
        <taxon>Embryophyta</taxon>
        <taxon>Tracheophyta</taxon>
        <taxon>Spermatophyta</taxon>
        <taxon>Pinopsida</taxon>
        <taxon>Pinidae</taxon>
        <taxon>Conifers I</taxon>
        <taxon>Pinales</taxon>
        <taxon>Pinaceae</taxon>
        <taxon>Picea</taxon>
    </lineage>
</organism>
<geneLocation type="mitochondrion" evidence="2"/>
<dbReference type="EMBL" id="LKAM01000013">
    <property type="protein sequence ID" value="KUM46169.1"/>
    <property type="molecule type" value="Genomic_DNA"/>
</dbReference>
<keyword evidence="1" id="KW-1133">Transmembrane helix</keyword>
<evidence type="ECO:0000313" key="2">
    <source>
        <dbReference type="EMBL" id="KUM46169.1"/>
    </source>
</evidence>
<dbReference type="AlphaFoldDB" id="A0A101LVK7"/>
<keyword evidence="2" id="KW-0496">Mitochondrion</keyword>
<sequence>MNLTWWVPSPINSLLPTLLLPTTILTHYTYLSLLTLPSLRVGTTRLCRNRTGRDGIHPTRYHSLRQPATIARRFMDPSQHY</sequence>
<protein>
    <submittedName>
        <fullName evidence="2">Uncharacterized protein</fullName>
    </submittedName>
</protein>
<proteinExistence type="predicted"/>
<gene>
    <name evidence="2" type="ORF">ABT39_MTgene1975</name>
</gene>